<evidence type="ECO:0000313" key="3">
    <source>
        <dbReference type="Proteomes" id="UP001439008"/>
    </source>
</evidence>
<evidence type="ECO:0000259" key="1">
    <source>
        <dbReference type="Pfam" id="PF25573"/>
    </source>
</evidence>
<accession>A0ABV2AS32</accession>
<feature type="non-terminal residue" evidence="2">
    <location>
        <position position="242"/>
    </location>
</feature>
<feature type="domain" description="26S proteasome non-ATPase regulatory subunit 3 N-terminal TPR repeats" evidence="1">
    <location>
        <begin position="40"/>
        <end position="131"/>
    </location>
</feature>
<dbReference type="InterPro" id="IPR057985">
    <property type="entry name" value="TPR_PSMD3_N"/>
</dbReference>
<sequence>MSQKHQIDSLNFILSRLIKTTSEIILQNKNLPPSELPNEGFFLKMLENFLYHKSHDCVAVTMNCLMQQFIQNKEINQAHWLRTATKFPFDENVEQNSIILHRFLNAKIDALLGDYKSALKSINIAISKSPKLNFTKVGENLEDKLDESFKTKNQPNLGKAINRSKSDGMKPSSRNIDELIEKLLKLRSILKFLNGDFSQNLFEGYFDKNDLGKFRAYSDLLNVVKSGNSEEFEIVLEANKDV</sequence>
<dbReference type="Proteomes" id="UP001439008">
    <property type="component" value="Unassembled WGS sequence"/>
</dbReference>
<dbReference type="EMBL" id="JBDODL010002910">
    <property type="protein sequence ID" value="MES1922476.1"/>
    <property type="molecule type" value="Genomic_DNA"/>
</dbReference>
<evidence type="ECO:0000313" key="2">
    <source>
        <dbReference type="EMBL" id="MES1922476.1"/>
    </source>
</evidence>
<reference evidence="2 3" key="1">
    <citation type="journal article" date="2024" name="BMC Biol.">
        <title>Comparative genomics of Ascetosporea gives new insight into the evolutionary basis for animal parasitism in Rhizaria.</title>
        <authorList>
            <person name="Hiltunen Thoren M."/>
            <person name="Onut-Brannstrom I."/>
            <person name="Alfjorden A."/>
            <person name="Peckova H."/>
            <person name="Swords F."/>
            <person name="Hooper C."/>
            <person name="Holzer A.S."/>
            <person name="Bass D."/>
            <person name="Burki F."/>
        </authorList>
    </citation>
    <scope>NUCLEOTIDE SEQUENCE [LARGE SCALE GENOMIC DNA]</scope>
    <source>
        <strain evidence="2">20-A016</strain>
    </source>
</reference>
<protein>
    <recommendedName>
        <fullName evidence="1">26S proteasome non-ATPase regulatory subunit 3 N-terminal TPR repeats domain-containing protein</fullName>
    </recommendedName>
</protein>
<dbReference type="Pfam" id="PF25573">
    <property type="entry name" value="TPR_PSMD3_N"/>
    <property type="match status" value="1"/>
</dbReference>
<organism evidence="2 3">
    <name type="scientific">Bonamia ostreae</name>
    <dbReference type="NCBI Taxonomy" id="126728"/>
    <lineage>
        <taxon>Eukaryota</taxon>
        <taxon>Sar</taxon>
        <taxon>Rhizaria</taxon>
        <taxon>Endomyxa</taxon>
        <taxon>Ascetosporea</taxon>
        <taxon>Haplosporida</taxon>
        <taxon>Bonamia</taxon>
    </lineage>
</organism>
<proteinExistence type="predicted"/>
<gene>
    <name evidence="2" type="ORF">MHBO_003992</name>
</gene>
<comment type="caution">
    <text evidence="2">The sequence shown here is derived from an EMBL/GenBank/DDBJ whole genome shotgun (WGS) entry which is preliminary data.</text>
</comment>
<keyword evidence="3" id="KW-1185">Reference proteome</keyword>
<name>A0ABV2AS32_9EUKA</name>